<dbReference type="OMA" id="GSETICK"/>
<feature type="compositionally biased region" description="Basic and acidic residues" evidence="3">
    <location>
        <begin position="172"/>
        <end position="194"/>
    </location>
</feature>
<feature type="compositionally biased region" description="Basic and acidic residues" evidence="3">
    <location>
        <begin position="144"/>
        <end position="154"/>
    </location>
</feature>
<evidence type="ECO:0000313" key="5">
    <source>
        <dbReference type="EMBL" id="KDN37814.1"/>
    </source>
</evidence>
<evidence type="ECO:0000256" key="1">
    <source>
        <dbReference type="ARBA" id="ARBA00022884"/>
    </source>
</evidence>
<dbReference type="Gene3D" id="3.30.70.330">
    <property type="match status" value="1"/>
</dbReference>
<dbReference type="SMART" id="SM00360">
    <property type="entry name" value="RRM"/>
    <property type="match status" value="1"/>
</dbReference>
<dbReference type="EMBL" id="JMSN01000130">
    <property type="protein sequence ID" value="KDN37814.1"/>
    <property type="molecule type" value="Genomic_DNA"/>
</dbReference>
<dbReference type="GO" id="GO:0042274">
    <property type="term" value="P:ribosomal small subunit biogenesis"/>
    <property type="evidence" value="ECO:0007669"/>
    <property type="project" value="TreeGrafter"/>
</dbReference>
<dbReference type="Proteomes" id="UP000027361">
    <property type="component" value="Unassembled WGS sequence"/>
</dbReference>
<dbReference type="InterPro" id="IPR035979">
    <property type="entry name" value="RBD_domain_sf"/>
</dbReference>
<sequence>MGSDAKVSKKEKKAAQFKAQKSGGKRGSKGSATAVSDLPENDLLDDNGQPVHGQGVGEDGEREEESVVSSIKKGKRKEKSAPASAEKEDAAVADEVQEAEKAKKPKKSKKGNNEASEETLQAIDAISASKSAVTGEKQSKKRKRTEEDATDKKALTAKRTTFGDDGEAEAVEEVKRRSALEAQGDGKKATSEKGKEDAVRKYIVFVGNMSYKTKSEEIAAHFASHCGEKPTVRLLTTKADPNALANLSKSKQKSLAKGKASHAAQGGVSKGCAFVEFTSTAALQKALSFHHTAFAGRQINVELTAGGGGKTAQRTEKIQKKNERLDKERQKLHDKYIAPAAKEAKAKKASAAAGPPPSKKARMGADEAAAEGTAQWGRRSSGAGSRTGAKPMPKWMASGANAVRLQG</sequence>
<dbReference type="InterPro" id="IPR012677">
    <property type="entry name" value="Nucleotide-bd_a/b_plait_sf"/>
</dbReference>
<feature type="region of interest" description="Disordered" evidence="3">
    <location>
        <begin position="305"/>
        <end position="407"/>
    </location>
</feature>
<reference evidence="5 6" key="1">
    <citation type="submission" date="2014-05" db="EMBL/GenBank/DDBJ databases">
        <title>Draft genome sequence of a rare smut relative, Tilletiaria anomala UBC 951.</title>
        <authorList>
            <consortium name="DOE Joint Genome Institute"/>
            <person name="Toome M."/>
            <person name="Kuo A."/>
            <person name="Henrissat B."/>
            <person name="Lipzen A."/>
            <person name="Tritt A."/>
            <person name="Yoshinaga Y."/>
            <person name="Zane M."/>
            <person name="Barry K."/>
            <person name="Grigoriev I.V."/>
            <person name="Spatafora J.W."/>
            <person name="Aimea M.C."/>
        </authorList>
    </citation>
    <scope>NUCLEOTIDE SEQUENCE [LARGE SCALE GENOMIC DNA]</scope>
    <source>
        <strain evidence="5 6">UBC 951</strain>
    </source>
</reference>
<dbReference type="InterPro" id="IPR034228">
    <property type="entry name" value="Nop6_RRM"/>
</dbReference>
<keyword evidence="6" id="KW-1185">Reference proteome</keyword>
<dbReference type="GO" id="GO:0005730">
    <property type="term" value="C:nucleolus"/>
    <property type="evidence" value="ECO:0007669"/>
    <property type="project" value="TreeGrafter"/>
</dbReference>
<accession>A0A066VGD6</accession>
<evidence type="ECO:0000256" key="2">
    <source>
        <dbReference type="PROSITE-ProRule" id="PRU00176"/>
    </source>
</evidence>
<dbReference type="PROSITE" id="PS50102">
    <property type="entry name" value="RRM"/>
    <property type="match status" value="1"/>
</dbReference>
<dbReference type="HOGENOM" id="CLU_037639_1_1_1"/>
<name>A0A066VGD6_TILAU</name>
<feature type="domain" description="RRM" evidence="4">
    <location>
        <begin position="202"/>
        <end position="306"/>
    </location>
</feature>
<organism evidence="5 6">
    <name type="scientific">Tilletiaria anomala (strain ATCC 24038 / CBS 436.72 / UBC 951)</name>
    <dbReference type="NCBI Taxonomy" id="1037660"/>
    <lineage>
        <taxon>Eukaryota</taxon>
        <taxon>Fungi</taxon>
        <taxon>Dikarya</taxon>
        <taxon>Basidiomycota</taxon>
        <taxon>Ustilaginomycotina</taxon>
        <taxon>Exobasidiomycetes</taxon>
        <taxon>Georgefischeriales</taxon>
        <taxon>Tilletiariaceae</taxon>
        <taxon>Tilletiaria</taxon>
    </lineage>
</organism>
<evidence type="ECO:0000256" key="3">
    <source>
        <dbReference type="SAM" id="MobiDB-lite"/>
    </source>
</evidence>
<keyword evidence="1 2" id="KW-0694">RNA-binding</keyword>
<feature type="compositionally biased region" description="Basic and acidic residues" evidence="3">
    <location>
        <begin position="313"/>
        <end position="346"/>
    </location>
</feature>
<protein>
    <recommendedName>
        <fullName evidence="4">RRM domain-containing protein</fullName>
    </recommendedName>
</protein>
<dbReference type="STRING" id="1037660.A0A066VGD6"/>
<dbReference type="InParanoid" id="A0A066VGD6"/>
<evidence type="ECO:0000313" key="6">
    <source>
        <dbReference type="Proteomes" id="UP000027361"/>
    </source>
</evidence>
<dbReference type="PANTHER" id="PTHR23236">
    <property type="entry name" value="EUKARYOTIC TRANSLATION INITIATION FACTOR 4B/4H"/>
    <property type="match status" value="1"/>
</dbReference>
<dbReference type="CDD" id="cd12400">
    <property type="entry name" value="RRM_Nop6"/>
    <property type="match status" value="1"/>
</dbReference>
<gene>
    <name evidence="5" type="ORF">K437DRAFT_296491</name>
</gene>
<proteinExistence type="predicted"/>
<dbReference type="OrthoDB" id="167718at2759"/>
<dbReference type="InterPro" id="IPR000504">
    <property type="entry name" value="RRM_dom"/>
</dbReference>
<feature type="compositionally biased region" description="Low complexity" evidence="3">
    <location>
        <begin position="377"/>
        <end position="386"/>
    </location>
</feature>
<dbReference type="AlphaFoldDB" id="A0A066VGD6"/>
<dbReference type="SUPFAM" id="SSF54928">
    <property type="entry name" value="RNA-binding domain, RBD"/>
    <property type="match status" value="1"/>
</dbReference>
<feature type="region of interest" description="Disordered" evidence="3">
    <location>
        <begin position="1"/>
        <end position="194"/>
    </location>
</feature>
<dbReference type="RefSeq" id="XP_013240496.1">
    <property type="nucleotide sequence ID" value="XM_013385042.1"/>
</dbReference>
<dbReference type="GeneID" id="25267320"/>
<dbReference type="PANTHER" id="PTHR23236:SF51">
    <property type="entry name" value="NUCLEOLAR PROTEIN 6"/>
    <property type="match status" value="1"/>
</dbReference>
<evidence type="ECO:0000259" key="4">
    <source>
        <dbReference type="PROSITE" id="PS50102"/>
    </source>
</evidence>
<comment type="caution">
    <text evidence="5">The sequence shown here is derived from an EMBL/GenBank/DDBJ whole genome shotgun (WGS) entry which is preliminary data.</text>
</comment>
<dbReference type="GO" id="GO:0019843">
    <property type="term" value="F:rRNA binding"/>
    <property type="evidence" value="ECO:0007669"/>
    <property type="project" value="TreeGrafter"/>
</dbReference>